<comment type="caution">
    <text evidence="2">The sequence shown here is derived from an EMBL/GenBank/DDBJ whole genome shotgun (WGS) entry which is preliminary data.</text>
</comment>
<organism evidence="2 3">
    <name type="scientific">Kribbella yunnanensis</name>
    <dbReference type="NCBI Taxonomy" id="190194"/>
    <lineage>
        <taxon>Bacteria</taxon>
        <taxon>Bacillati</taxon>
        <taxon>Actinomycetota</taxon>
        <taxon>Actinomycetes</taxon>
        <taxon>Propionibacteriales</taxon>
        <taxon>Kribbellaceae</taxon>
        <taxon>Kribbella</taxon>
    </lineage>
</organism>
<dbReference type="EMBL" id="BAAANF010000019">
    <property type="protein sequence ID" value="GAA1703672.1"/>
    <property type="molecule type" value="Genomic_DNA"/>
</dbReference>
<dbReference type="RefSeq" id="WP_344158927.1">
    <property type="nucleotide sequence ID" value="NZ_BAAANF010000019.1"/>
</dbReference>
<sequence length="119" mass="12902">MKRRIAIIAAAVGLGLAATTALPANASWHPGTVLYTGAKLRDCYHPTHPSQPGLGCTNYTTMNRGWTVHVVCQHWGDVIAGSEAWYYIVVHNGPQGYVHESQINSGYDGYIPGVDVCNY</sequence>
<feature type="signal peptide" evidence="1">
    <location>
        <begin position="1"/>
        <end position="26"/>
    </location>
</feature>
<keyword evidence="3" id="KW-1185">Reference proteome</keyword>
<keyword evidence="1" id="KW-0732">Signal</keyword>
<reference evidence="2 3" key="1">
    <citation type="journal article" date="2019" name="Int. J. Syst. Evol. Microbiol.">
        <title>The Global Catalogue of Microorganisms (GCM) 10K type strain sequencing project: providing services to taxonomists for standard genome sequencing and annotation.</title>
        <authorList>
            <consortium name="The Broad Institute Genomics Platform"/>
            <consortium name="The Broad Institute Genome Sequencing Center for Infectious Disease"/>
            <person name="Wu L."/>
            <person name="Ma J."/>
        </authorList>
    </citation>
    <scope>NUCLEOTIDE SEQUENCE [LARGE SCALE GENOMIC DNA]</scope>
    <source>
        <strain evidence="2 3">JCM 14307</strain>
    </source>
</reference>
<accession>A0ABN2IER2</accession>
<dbReference type="Proteomes" id="UP001500280">
    <property type="component" value="Unassembled WGS sequence"/>
</dbReference>
<proteinExistence type="predicted"/>
<evidence type="ECO:0008006" key="4">
    <source>
        <dbReference type="Google" id="ProtNLM"/>
    </source>
</evidence>
<name>A0ABN2IER2_9ACTN</name>
<evidence type="ECO:0000313" key="2">
    <source>
        <dbReference type="EMBL" id="GAA1703672.1"/>
    </source>
</evidence>
<evidence type="ECO:0000256" key="1">
    <source>
        <dbReference type="SAM" id="SignalP"/>
    </source>
</evidence>
<feature type="chain" id="PRO_5046300989" description="SH3 domain-containing protein" evidence="1">
    <location>
        <begin position="27"/>
        <end position="119"/>
    </location>
</feature>
<protein>
    <recommendedName>
        <fullName evidence="4">SH3 domain-containing protein</fullName>
    </recommendedName>
</protein>
<gene>
    <name evidence="2" type="ORF">GCM10009745_58940</name>
</gene>
<evidence type="ECO:0000313" key="3">
    <source>
        <dbReference type="Proteomes" id="UP001500280"/>
    </source>
</evidence>